<dbReference type="AlphaFoldDB" id="I4D6F4"/>
<dbReference type="EC" id="2.7.1.-" evidence="1"/>
<dbReference type="STRING" id="646529.Desaci_2428"/>
<protein>
    <submittedName>
        <fullName evidence="1">Alpha-ribazole kinase</fullName>
        <ecNumber evidence="1">2.7.1.-</ecNumber>
    </submittedName>
</protein>
<name>I4D6F4_DESAJ</name>
<dbReference type="KEGG" id="dai:Desaci_2428"/>
<dbReference type="EMBL" id="CP003639">
    <property type="protein sequence ID" value="AFM41378.1"/>
    <property type="molecule type" value="Genomic_DNA"/>
</dbReference>
<evidence type="ECO:0000313" key="1">
    <source>
        <dbReference type="EMBL" id="AFM41378.1"/>
    </source>
</evidence>
<gene>
    <name evidence="1" type="ordered locus">Desaci_2428</name>
</gene>
<reference evidence="1 2" key="1">
    <citation type="journal article" date="2012" name="J. Bacteriol.">
        <title>Complete genome sequences of Desulfosporosinus orientis DSM765T, Desulfosporosinus youngiae DSM17734T, Desulfosporosinus meridiei DSM13257T, and Desulfosporosinus acidiphilus DSM22704T.</title>
        <authorList>
            <person name="Pester M."/>
            <person name="Brambilla E."/>
            <person name="Alazard D."/>
            <person name="Rattei T."/>
            <person name="Weinmaier T."/>
            <person name="Han J."/>
            <person name="Lucas S."/>
            <person name="Lapidus A."/>
            <person name="Cheng J.F."/>
            <person name="Goodwin L."/>
            <person name="Pitluck S."/>
            <person name="Peters L."/>
            <person name="Ovchinnikova G."/>
            <person name="Teshima H."/>
            <person name="Detter J.C."/>
            <person name="Han C.S."/>
            <person name="Tapia R."/>
            <person name="Land M.L."/>
            <person name="Hauser L."/>
            <person name="Kyrpides N.C."/>
            <person name="Ivanova N.N."/>
            <person name="Pagani I."/>
            <person name="Huntmann M."/>
            <person name="Wei C.L."/>
            <person name="Davenport K.W."/>
            <person name="Daligault H."/>
            <person name="Chain P.S."/>
            <person name="Chen A."/>
            <person name="Mavromatis K."/>
            <person name="Markowitz V."/>
            <person name="Szeto E."/>
            <person name="Mikhailova N."/>
            <person name="Pati A."/>
            <person name="Wagner M."/>
            <person name="Woyke T."/>
            <person name="Ollivier B."/>
            <person name="Klenk H.P."/>
            <person name="Spring S."/>
            <person name="Loy A."/>
        </authorList>
    </citation>
    <scope>NUCLEOTIDE SEQUENCE [LARGE SCALE GENOMIC DNA]</scope>
    <source>
        <strain evidence="2">DSM 22704 / JCM 16185 / SJ4</strain>
    </source>
</reference>
<organism evidence="1 2">
    <name type="scientific">Desulfosporosinus acidiphilus (strain DSM 22704 / JCM 16185 / SJ4)</name>
    <dbReference type="NCBI Taxonomy" id="646529"/>
    <lineage>
        <taxon>Bacteria</taxon>
        <taxon>Bacillati</taxon>
        <taxon>Bacillota</taxon>
        <taxon>Clostridia</taxon>
        <taxon>Eubacteriales</taxon>
        <taxon>Desulfitobacteriaceae</taxon>
        <taxon>Desulfosporosinus</taxon>
    </lineage>
</organism>
<proteinExistence type="predicted"/>
<dbReference type="Proteomes" id="UP000002892">
    <property type="component" value="Chromosome"/>
</dbReference>
<evidence type="ECO:0000313" key="2">
    <source>
        <dbReference type="Proteomes" id="UP000002892"/>
    </source>
</evidence>
<keyword evidence="2" id="KW-1185">Reference proteome</keyword>
<keyword evidence="1" id="KW-0418">Kinase</keyword>
<accession>I4D6F4</accession>
<dbReference type="HOGENOM" id="CLU_076350_0_0_9"/>
<sequence>MVKNLFPREQTFDYELFVLLRERSDRSLGYQGRDIEAVLINPEQYLIASCDSCGAIGLKEFDVVKVSWSVTGRMTTRVALLEVLAVGAVPKIMTVAISNEPSPTGEELLKGVKEELDFAGLNLSMAVSTEKNIPTQQTGLGISVIGTVRTEHLRVGTSQIGDEVYCLGMPKVGSELCNPEDPEIVQVTDLQKLLEVLGIHDVIPVGSKGILKEAQLLASNNNSKLLINQSCSLDLNKSAGPSTCLVFSASSSTKENLLSLNRDQLQLNKIGALI</sequence>
<dbReference type="eggNOG" id="COG0611">
    <property type="taxonomic scope" value="Bacteria"/>
</dbReference>
<keyword evidence="1" id="KW-0808">Transferase</keyword>
<dbReference type="GO" id="GO:0016301">
    <property type="term" value="F:kinase activity"/>
    <property type="evidence" value="ECO:0007669"/>
    <property type="project" value="UniProtKB-KW"/>
</dbReference>